<dbReference type="GO" id="GO:0003964">
    <property type="term" value="F:RNA-directed DNA polymerase activity"/>
    <property type="evidence" value="ECO:0007669"/>
    <property type="project" value="UniProtKB-KW"/>
</dbReference>
<protein>
    <submittedName>
        <fullName evidence="3">RNA-directed DNA polymerase from mobile element jockey</fullName>
    </submittedName>
</protein>
<keyword evidence="4" id="KW-1185">Reference proteome</keyword>
<organism evidence="3 4">
    <name type="scientific">Trichonephila clavata</name>
    <name type="common">Joro spider</name>
    <name type="synonym">Nephila clavata</name>
    <dbReference type="NCBI Taxonomy" id="2740835"/>
    <lineage>
        <taxon>Eukaryota</taxon>
        <taxon>Metazoa</taxon>
        <taxon>Ecdysozoa</taxon>
        <taxon>Arthropoda</taxon>
        <taxon>Chelicerata</taxon>
        <taxon>Arachnida</taxon>
        <taxon>Araneae</taxon>
        <taxon>Araneomorphae</taxon>
        <taxon>Entelegynae</taxon>
        <taxon>Araneoidea</taxon>
        <taxon>Nephilidae</taxon>
        <taxon>Trichonephila</taxon>
    </lineage>
</organism>
<accession>A0A8X6LUU7</accession>
<feature type="region of interest" description="Disordered" evidence="1">
    <location>
        <begin position="111"/>
        <end position="158"/>
    </location>
</feature>
<dbReference type="Gene3D" id="3.60.10.10">
    <property type="entry name" value="Endonuclease/exonuclease/phosphatase"/>
    <property type="match status" value="1"/>
</dbReference>
<evidence type="ECO:0000259" key="2">
    <source>
        <dbReference type="Pfam" id="PF14529"/>
    </source>
</evidence>
<comment type="caution">
    <text evidence="3">The sequence shown here is derived from an EMBL/GenBank/DDBJ whole genome shotgun (WGS) entry which is preliminary data.</text>
</comment>
<proteinExistence type="predicted"/>
<dbReference type="AlphaFoldDB" id="A0A8X6LUU7"/>
<evidence type="ECO:0000313" key="3">
    <source>
        <dbReference type="EMBL" id="GFR21492.1"/>
    </source>
</evidence>
<dbReference type="Proteomes" id="UP000887116">
    <property type="component" value="Unassembled WGS sequence"/>
</dbReference>
<dbReference type="OrthoDB" id="8033718at2759"/>
<gene>
    <name evidence="3" type="primary">pol_770</name>
    <name evidence="3" type="ORF">TNCT_484061</name>
</gene>
<keyword evidence="3" id="KW-0548">Nucleotidyltransferase</keyword>
<dbReference type="Pfam" id="PF14529">
    <property type="entry name" value="Exo_endo_phos_2"/>
    <property type="match status" value="1"/>
</dbReference>
<dbReference type="PANTHER" id="PTHR33273:SF4">
    <property type="entry name" value="ENDONUCLEASE_EXONUCLEASE_PHOSPHATASE DOMAIN-CONTAINING PROTEIN"/>
    <property type="match status" value="1"/>
</dbReference>
<reference evidence="3" key="1">
    <citation type="submission" date="2020-07" db="EMBL/GenBank/DDBJ databases">
        <title>Multicomponent nature underlies the extraordinary mechanical properties of spider dragline silk.</title>
        <authorList>
            <person name="Kono N."/>
            <person name="Nakamura H."/>
            <person name="Mori M."/>
            <person name="Yoshida Y."/>
            <person name="Ohtoshi R."/>
            <person name="Malay A.D."/>
            <person name="Moran D.A.P."/>
            <person name="Tomita M."/>
            <person name="Numata K."/>
            <person name="Arakawa K."/>
        </authorList>
    </citation>
    <scope>NUCLEOTIDE SEQUENCE</scope>
</reference>
<dbReference type="PANTHER" id="PTHR33273">
    <property type="entry name" value="DOMAIN-CONTAINING PROTEIN, PUTATIVE-RELATED"/>
    <property type="match status" value="1"/>
</dbReference>
<dbReference type="EMBL" id="BMAO01018150">
    <property type="protein sequence ID" value="GFR21492.1"/>
    <property type="molecule type" value="Genomic_DNA"/>
</dbReference>
<evidence type="ECO:0000256" key="1">
    <source>
        <dbReference type="SAM" id="MobiDB-lite"/>
    </source>
</evidence>
<sequence>MDFEPDSYHSDAASPASLYPPNLDDLYDKLKNAKGSLEVLSVCSFLDCKINDLPIYVFADAAERNQYGTDIYTILNEARSLYRATKLNEREADDNIFKNWGFPSEKDDSLDFKTVSRKTRRKSPTPPHDASSAKKQPTDQPTCQNKYSSLSVEDPQKMMNNLAPTTPTWSKLMTPPRASIPKQYIRPPPPNTIDNVDQSGQFLKKLQELTNSKLSGRMVGKSLRVYKMQAFTYQLKEDKEFKGILREKLLHFIETNNPDIIALQETFLKPSHTFNIANFSTYRNDRTSCRGGGTAIIIKNSIRHHTIDIVTHGSEQTTITIEGSTHNLTILSFYKPLSASTPRLINDLLKIFRNRPRCFILGDFNLKHKSWNPTGNGPGGTQLFNFARNCGFCISSQADPTRIPHHHNARPSVIDFAMSSGLSNITAETMFDLSSDQNPVLYTFTPDFNFSYSHNCFTFTNWNKFQLLLHSSVPGNPSINNEDDIDFTVSNLTEKNSRLHQPE</sequence>
<dbReference type="InterPro" id="IPR005135">
    <property type="entry name" value="Endo/exonuclease/phosphatase"/>
</dbReference>
<dbReference type="SUPFAM" id="SSF56219">
    <property type="entry name" value="DNase I-like"/>
    <property type="match status" value="1"/>
</dbReference>
<dbReference type="InterPro" id="IPR036691">
    <property type="entry name" value="Endo/exonu/phosph_ase_sf"/>
</dbReference>
<name>A0A8X6LUU7_TRICU</name>
<feature type="compositionally biased region" description="Polar residues" evidence="1">
    <location>
        <begin position="133"/>
        <end position="151"/>
    </location>
</feature>
<evidence type="ECO:0000313" key="4">
    <source>
        <dbReference type="Proteomes" id="UP000887116"/>
    </source>
</evidence>
<feature type="domain" description="Endonuclease/exonuclease/phosphatase" evidence="2">
    <location>
        <begin position="329"/>
        <end position="439"/>
    </location>
</feature>
<keyword evidence="3" id="KW-0808">Transferase</keyword>
<keyword evidence="3" id="KW-0695">RNA-directed DNA polymerase</keyword>